<keyword evidence="2" id="KW-1185">Reference proteome</keyword>
<organism evidence="1 2">
    <name type="scientific">Araneus ventricosus</name>
    <name type="common">Orbweaver spider</name>
    <name type="synonym">Epeira ventricosa</name>
    <dbReference type="NCBI Taxonomy" id="182803"/>
    <lineage>
        <taxon>Eukaryota</taxon>
        <taxon>Metazoa</taxon>
        <taxon>Ecdysozoa</taxon>
        <taxon>Arthropoda</taxon>
        <taxon>Chelicerata</taxon>
        <taxon>Arachnida</taxon>
        <taxon>Araneae</taxon>
        <taxon>Araneomorphae</taxon>
        <taxon>Entelegynae</taxon>
        <taxon>Araneoidea</taxon>
        <taxon>Araneidae</taxon>
        <taxon>Araneus</taxon>
    </lineage>
</organism>
<comment type="caution">
    <text evidence="1">The sequence shown here is derived from an EMBL/GenBank/DDBJ whole genome shotgun (WGS) entry which is preliminary data.</text>
</comment>
<sequence>MFSAIDVTWAPVDVVCNSVILCAEAKKCPFCSAVGGCVFQRLARGTFSGNEEFFYCIGFPGNGKLLSFSELPINGHWCLENPVRFSGVPFYGEQDFQIFVFFSKGL</sequence>
<protein>
    <submittedName>
        <fullName evidence="1">Uncharacterized protein</fullName>
    </submittedName>
</protein>
<accession>A0A4Y2GPQ1</accession>
<dbReference type="EMBL" id="BGPR01001443">
    <property type="protein sequence ID" value="GBM54104.1"/>
    <property type="molecule type" value="Genomic_DNA"/>
</dbReference>
<evidence type="ECO:0000313" key="1">
    <source>
        <dbReference type="EMBL" id="GBM54104.1"/>
    </source>
</evidence>
<dbReference type="AlphaFoldDB" id="A0A4Y2GPQ1"/>
<evidence type="ECO:0000313" key="2">
    <source>
        <dbReference type="Proteomes" id="UP000499080"/>
    </source>
</evidence>
<reference evidence="1 2" key="1">
    <citation type="journal article" date="2019" name="Sci. Rep.">
        <title>Orb-weaving spider Araneus ventricosus genome elucidates the spidroin gene catalogue.</title>
        <authorList>
            <person name="Kono N."/>
            <person name="Nakamura H."/>
            <person name="Ohtoshi R."/>
            <person name="Moran D.A.P."/>
            <person name="Shinohara A."/>
            <person name="Yoshida Y."/>
            <person name="Fujiwara M."/>
            <person name="Mori M."/>
            <person name="Tomita M."/>
            <person name="Arakawa K."/>
        </authorList>
    </citation>
    <scope>NUCLEOTIDE SEQUENCE [LARGE SCALE GENOMIC DNA]</scope>
</reference>
<proteinExistence type="predicted"/>
<name>A0A4Y2GPQ1_ARAVE</name>
<gene>
    <name evidence="1" type="ORF">AVEN_247715_1</name>
</gene>
<dbReference type="Proteomes" id="UP000499080">
    <property type="component" value="Unassembled WGS sequence"/>
</dbReference>